<protein>
    <recommendedName>
        <fullName evidence="2">histidine kinase</fullName>
        <ecNumber evidence="2">2.7.13.3</ecNumber>
    </recommendedName>
</protein>
<feature type="domain" description="Histidine kinase" evidence="4">
    <location>
        <begin position="245"/>
        <end position="493"/>
    </location>
</feature>
<keyword evidence="6" id="KW-1185">Reference proteome</keyword>
<dbReference type="EC" id="2.7.13.3" evidence="2"/>
<comment type="catalytic activity">
    <reaction evidence="1">
        <text>ATP + protein L-histidine = ADP + protein N-phospho-L-histidine.</text>
        <dbReference type="EC" id="2.7.13.3"/>
    </reaction>
</comment>
<evidence type="ECO:0000259" key="4">
    <source>
        <dbReference type="PROSITE" id="PS50109"/>
    </source>
</evidence>
<reference evidence="5 6" key="1">
    <citation type="submission" date="2016-06" db="EMBL/GenBank/DDBJ databases">
        <authorList>
            <person name="Kjaerup R.B."/>
            <person name="Dalgaard T.S."/>
            <person name="Juul-Madsen H.R."/>
        </authorList>
    </citation>
    <scope>NUCLEOTIDE SEQUENCE [LARGE SCALE GENOMIC DNA]</scope>
    <source>
        <strain evidence="5 6">CECT 8886</strain>
    </source>
</reference>
<dbReference type="InterPro" id="IPR036890">
    <property type="entry name" value="HATPase_C_sf"/>
</dbReference>
<sequence>MDYEAAFLRERTARKRAESILEDKSRELHLANQSLNDNVESLELALRENKFLIHIGRYGLEKPRLRDFLPTIVKDMLRLSEVTFAVYFHFPFDPSQADFRSDLLRNEENLSMGNASIARSDLDLLACEIEEKVRESRRTHFQTVAVTIDNVAIDTAVALPIISLDYLSGIIILFSQGLTSRQQKEIEMFRVGIKQLAIMMEHRYQEDKLLASYENVKVANEALKETQKKLVQSEKMATVGQLSAGIAHEINNPMGFIKSNMGALSGYVDDFVEYVTAVKSLVDQALLRGDSLSESAKVLDTLWRDIDMEFLLEDSKSLLEESQHGVKRILDIVGGLKRFSRQSDHQKEQCDIVSIIDEALNMAHNELKYKGKVIKKMETVQPVMGKSGELLQVFLNLFVNASHAMDEQGKLTVSVEDKENGVQINVADNGSGIDPKHLDSIFNPFFTTKEVGVGTGLGLSISYGIVEAHNGTIDVTSELGVGTVFSIWLPYLNSGAATSEEGE</sequence>
<dbReference type="CDD" id="cd00082">
    <property type="entry name" value="HisKA"/>
    <property type="match status" value="1"/>
</dbReference>
<dbReference type="STRING" id="1792290.MSP8886_04050"/>
<dbReference type="PRINTS" id="PR00344">
    <property type="entry name" value="BCTRLSENSOR"/>
</dbReference>
<keyword evidence="3" id="KW-0597">Phosphoprotein</keyword>
<dbReference type="RefSeq" id="WP_067020252.1">
    <property type="nucleotide sequence ID" value="NZ_FLOB01000017.1"/>
</dbReference>
<evidence type="ECO:0000256" key="3">
    <source>
        <dbReference type="ARBA" id="ARBA00022553"/>
    </source>
</evidence>
<organism evidence="5 6">
    <name type="scientific">Marinomonas spartinae</name>
    <dbReference type="NCBI Taxonomy" id="1792290"/>
    <lineage>
        <taxon>Bacteria</taxon>
        <taxon>Pseudomonadati</taxon>
        <taxon>Pseudomonadota</taxon>
        <taxon>Gammaproteobacteria</taxon>
        <taxon>Oceanospirillales</taxon>
        <taxon>Oceanospirillaceae</taxon>
        <taxon>Marinomonas</taxon>
    </lineage>
</organism>
<dbReference type="InterPro" id="IPR003661">
    <property type="entry name" value="HisK_dim/P_dom"/>
</dbReference>
<dbReference type="SUPFAM" id="SSF47384">
    <property type="entry name" value="Homodimeric domain of signal transducing histidine kinase"/>
    <property type="match status" value="1"/>
</dbReference>
<dbReference type="SUPFAM" id="SSF55874">
    <property type="entry name" value="ATPase domain of HSP90 chaperone/DNA topoisomerase II/histidine kinase"/>
    <property type="match status" value="1"/>
</dbReference>
<evidence type="ECO:0000313" key="5">
    <source>
        <dbReference type="EMBL" id="SBS37281.1"/>
    </source>
</evidence>
<dbReference type="InterPro" id="IPR003594">
    <property type="entry name" value="HATPase_dom"/>
</dbReference>
<name>A0A1A8TSM3_9GAMM</name>
<dbReference type="OrthoDB" id="1931120at2"/>
<proteinExistence type="predicted"/>
<dbReference type="SMART" id="SM00387">
    <property type="entry name" value="HATPase_c"/>
    <property type="match status" value="1"/>
</dbReference>
<dbReference type="Pfam" id="PF02518">
    <property type="entry name" value="HATPase_c"/>
    <property type="match status" value="1"/>
</dbReference>
<evidence type="ECO:0000256" key="2">
    <source>
        <dbReference type="ARBA" id="ARBA00012438"/>
    </source>
</evidence>
<dbReference type="PANTHER" id="PTHR43065">
    <property type="entry name" value="SENSOR HISTIDINE KINASE"/>
    <property type="match status" value="1"/>
</dbReference>
<dbReference type="Gene3D" id="3.30.565.10">
    <property type="entry name" value="Histidine kinase-like ATPase, C-terminal domain"/>
    <property type="match status" value="1"/>
</dbReference>
<evidence type="ECO:0000313" key="6">
    <source>
        <dbReference type="Proteomes" id="UP000092544"/>
    </source>
</evidence>
<keyword evidence="5" id="KW-0808">Transferase</keyword>
<dbReference type="InterPro" id="IPR005467">
    <property type="entry name" value="His_kinase_dom"/>
</dbReference>
<dbReference type="PANTHER" id="PTHR43065:SF50">
    <property type="entry name" value="HISTIDINE KINASE"/>
    <property type="match status" value="1"/>
</dbReference>
<dbReference type="GO" id="GO:0000155">
    <property type="term" value="F:phosphorelay sensor kinase activity"/>
    <property type="evidence" value="ECO:0007669"/>
    <property type="project" value="InterPro"/>
</dbReference>
<dbReference type="AlphaFoldDB" id="A0A1A8TSM3"/>
<dbReference type="InterPro" id="IPR036097">
    <property type="entry name" value="HisK_dim/P_sf"/>
</dbReference>
<dbReference type="PROSITE" id="PS50109">
    <property type="entry name" value="HIS_KIN"/>
    <property type="match status" value="1"/>
</dbReference>
<evidence type="ECO:0000256" key="1">
    <source>
        <dbReference type="ARBA" id="ARBA00000085"/>
    </source>
</evidence>
<gene>
    <name evidence="5" type="primary">zraS</name>
    <name evidence="5" type="ORF">MSP8886_04050</name>
</gene>
<dbReference type="Proteomes" id="UP000092544">
    <property type="component" value="Unassembled WGS sequence"/>
</dbReference>
<dbReference type="Gene3D" id="1.10.287.130">
    <property type="match status" value="1"/>
</dbReference>
<dbReference type="EMBL" id="FLOB01000017">
    <property type="protein sequence ID" value="SBS37281.1"/>
    <property type="molecule type" value="Genomic_DNA"/>
</dbReference>
<dbReference type="InterPro" id="IPR004358">
    <property type="entry name" value="Sig_transdc_His_kin-like_C"/>
</dbReference>
<accession>A0A1A8TSM3</accession>